<gene>
    <name evidence="2" type="ORF">DFH07DRAFT_947966</name>
</gene>
<accession>A0AAD7P2C7</accession>
<evidence type="ECO:0000256" key="1">
    <source>
        <dbReference type="SAM" id="MobiDB-lite"/>
    </source>
</evidence>
<evidence type="ECO:0000313" key="3">
    <source>
        <dbReference type="Proteomes" id="UP001215280"/>
    </source>
</evidence>
<dbReference type="AlphaFoldDB" id="A0AAD7P2C7"/>
<feature type="region of interest" description="Disordered" evidence="1">
    <location>
        <begin position="1"/>
        <end position="59"/>
    </location>
</feature>
<dbReference type="Proteomes" id="UP001215280">
    <property type="component" value="Unassembled WGS sequence"/>
</dbReference>
<sequence length="110" mass="11650">MEISKTCRKAGGVFSNGGKEAEPPSVQIQSSTPTTSIHTLSTHSSLPGLEGMADDGEMVPLAPAPVTMALDLDEVHRHLTGAPSDGENPESYHSVVTRWLGSVEVMYETT</sequence>
<name>A0AAD7P2C7_9AGAR</name>
<protein>
    <submittedName>
        <fullName evidence="2">Uncharacterized protein</fullName>
    </submittedName>
</protein>
<reference evidence="2" key="1">
    <citation type="submission" date="2023-03" db="EMBL/GenBank/DDBJ databases">
        <title>Massive genome expansion in bonnet fungi (Mycena s.s.) driven by repeated elements and novel gene families across ecological guilds.</title>
        <authorList>
            <consortium name="Lawrence Berkeley National Laboratory"/>
            <person name="Harder C.B."/>
            <person name="Miyauchi S."/>
            <person name="Viragh M."/>
            <person name="Kuo A."/>
            <person name="Thoen E."/>
            <person name="Andreopoulos B."/>
            <person name="Lu D."/>
            <person name="Skrede I."/>
            <person name="Drula E."/>
            <person name="Henrissat B."/>
            <person name="Morin E."/>
            <person name="Kohler A."/>
            <person name="Barry K."/>
            <person name="LaButti K."/>
            <person name="Morin E."/>
            <person name="Salamov A."/>
            <person name="Lipzen A."/>
            <person name="Mereny Z."/>
            <person name="Hegedus B."/>
            <person name="Baldrian P."/>
            <person name="Stursova M."/>
            <person name="Weitz H."/>
            <person name="Taylor A."/>
            <person name="Grigoriev I.V."/>
            <person name="Nagy L.G."/>
            <person name="Martin F."/>
            <person name="Kauserud H."/>
        </authorList>
    </citation>
    <scope>NUCLEOTIDE SEQUENCE</scope>
    <source>
        <strain evidence="2">CBHHK188m</strain>
    </source>
</reference>
<organism evidence="2 3">
    <name type="scientific">Mycena maculata</name>
    <dbReference type="NCBI Taxonomy" id="230809"/>
    <lineage>
        <taxon>Eukaryota</taxon>
        <taxon>Fungi</taxon>
        <taxon>Dikarya</taxon>
        <taxon>Basidiomycota</taxon>
        <taxon>Agaricomycotina</taxon>
        <taxon>Agaricomycetes</taxon>
        <taxon>Agaricomycetidae</taxon>
        <taxon>Agaricales</taxon>
        <taxon>Marasmiineae</taxon>
        <taxon>Mycenaceae</taxon>
        <taxon>Mycena</taxon>
    </lineage>
</organism>
<dbReference type="EMBL" id="JARJLG010000001">
    <property type="protein sequence ID" value="KAJ7784893.1"/>
    <property type="molecule type" value="Genomic_DNA"/>
</dbReference>
<feature type="compositionally biased region" description="Low complexity" evidence="1">
    <location>
        <begin position="30"/>
        <end position="47"/>
    </location>
</feature>
<evidence type="ECO:0000313" key="2">
    <source>
        <dbReference type="EMBL" id="KAJ7784893.1"/>
    </source>
</evidence>
<keyword evidence="3" id="KW-1185">Reference proteome</keyword>
<comment type="caution">
    <text evidence="2">The sequence shown here is derived from an EMBL/GenBank/DDBJ whole genome shotgun (WGS) entry which is preliminary data.</text>
</comment>
<proteinExistence type="predicted"/>